<dbReference type="InterPro" id="IPR000835">
    <property type="entry name" value="HTH_MarR-typ"/>
</dbReference>
<dbReference type="InterPro" id="IPR011991">
    <property type="entry name" value="ArsR-like_HTH"/>
</dbReference>
<reference evidence="2" key="1">
    <citation type="submission" date="2021-04" db="EMBL/GenBank/DDBJ databases">
        <title>Phycicoccus avicenniae sp. nov., a novel endophytic actinomycetes isolated from branch of Avicennia mariana.</title>
        <authorList>
            <person name="Tuo L."/>
        </authorList>
    </citation>
    <scope>NUCLEOTIDE SEQUENCE</scope>
    <source>
        <strain evidence="2">BSK3Z-2</strain>
    </source>
</reference>
<dbReference type="CDD" id="cd00090">
    <property type="entry name" value="HTH_ARSR"/>
    <property type="match status" value="1"/>
</dbReference>
<organism evidence="2 3">
    <name type="scientific">Phycicoccus avicenniae</name>
    <dbReference type="NCBI Taxonomy" id="2828860"/>
    <lineage>
        <taxon>Bacteria</taxon>
        <taxon>Bacillati</taxon>
        <taxon>Actinomycetota</taxon>
        <taxon>Actinomycetes</taxon>
        <taxon>Micrococcales</taxon>
        <taxon>Intrasporangiaceae</taxon>
        <taxon>Phycicoccus</taxon>
    </lineage>
</organism>
<keyword evidence="3" id="KW-1185">Reference proteome</keyword>
<dbReference type="AlphaFoldDB" id="A0A941D9E5"/>
<name>A0A941D9E5_9MICO</name>
<sequence length="117" mass="12845">MAYPLLHHLAQGPMRVSALAEAVHADVSTVSRQVSTLVDLGFVERGPDPEDRRAHALSIGESGLGLLADIRAGRDRWLRQLLTDWTDDDVRDLTGHLARLAGDLETHLTTTTQRDDA</sequence>
<accession>A0A941D9E5</accession>
<dbReference type="Pfam" id="PF01047">
    <property type="entry name" value="MarR"/>
    <property type="match status" value="1"/>
</dbReference>
<gene>
    <name evidence="2" type="ORF">KC207_12925</name>
</gene>
<feature type="domain" description="HTH marR-type" evidence="1">
    <location>
        <begin position="1"/>
        <end position="102"/>
    </location>
</feature>
<evidence type="ECO:0000313" key="2">
    <source>
        <dbReference type="EMBL" id="MBR7744190.1"/>
    </source>
</evidence>
<dbReference type="PROSITE" id="PS50995">
    <property type="entry name" value="HTH_MARR_2"/>
    <property type="match status" value="1"/>
</dbReference>
<evidence type="ECO:0000313" key="3">
    <source>
        <dbReference type="Proteomes" id="UP000677016"/>
    </source>
</evidence>
<dbReference type="Proteomes" id="UP000677016">
    <property type="component" value="Unassembled WGS sequence"/>
</dbReference>
<dbReference type="SUPFAM" id="SSF46785">
    <property type="entry name" value="Winged helix' DNA-binding domain"/>
    <property type="match status" value="1"/>
</dbReference>
<dbReference type="PRINTS" id="PR00598">
    <property type="entry name" value="HTHMARR"/>
</dbReference>
<dbReference type="GO" id="GO:0006950">
    <property type="term" value="P:response to stress"/>
    <property type="evidence" value="ECO:0007669"/>
    <property type="project" value="TreeGrafter"/>
</dbReference>
<dbReference type="Gene3D" id="1.10.10.10">
    <property type="entry name" value="Winged helix-like DNA-binding domain superfamily/Winged helix DNA-binding domain"/>
    <property type="match status" value="1"/>
</dbReference>
<dbReference type="PANTHER" id="PTHR33164">
    <property type="entry name" value="TRANSCRIPTIONAL REGULATOR, MARR FAMILY"/>
    <property type="match status" value="1"/>
</dbReference>
<dbReference type="InterPro" id="IPR039422">
    <property type="entry name" value="MarR/SlyA-like"/>
</dbReference>
<dbReference type="InterPro" id="IPR036390">
    <property type="entry name" value="WH_DNA-bd_sf"/>
</dbReference>
<protein>
    <submittedName>
        <fullName evidence="2">MarR family transcriptional regulator</fullName>
    </submittedName>
</protein>
<dbReference type="PANTHER" id="PTHR33164:SF57">
    <property type="entry name" value="MARR-FAMILY TRANSCRIPTIONAL REGULATOR"/>
    <property type="match status" value="1"/>
</dbReference>
<dbReference type="SMART" id="SM00347">
    <property type="entry name" value="HTH_MARR"/>
    <property type="match status" value="1"/>
</dbReference>
<dbReference type="InterPro" id="IPR036388">
    <property type="entry name" value="WH-like_DNA-bd_sf"/>
</dbReference>
<evidence type="ECO:0000259" key="1">
    <source>
        <dbReference type="PROSITE" id="PS50995"/>
    </source>
</evidence>
<dbReference type="GO" id="GO:0003700">
    <property type="term" value="F:DNA-binding transcription factor activity"/>
    <property type="evidence" value="ECO:0007669"/>
    <property type="project" value="InterPro"/>
</dbReference>
<comment type="caution">
    <text evidence="2">The sequence shown here is derived from an EMBL/GenBank/DDBJ whole genome shotgun (WGS) entry which is preliminary data.</text>
</comment>
<dbReference type="EMBL" id="JAGSNF010000019">
    <property type="protein sequence ID" value="MBR7744190.1"/>
    <property type="molecule type" value="Genomic_DNA"/>
</dbReference>
<proteinExistence type="predicted"/>